<accession>A0A6A6BRP4</accession>
<evidence type="ECO:0000256" key="4">
    <source>
        <dbReference type="ARBA" id="ARBA00023157"/>
    </source>
</evidence>
<dbReference type="CDD" id="cd21175">
    <property type="entry name" value="LPMO_AA9"/>
    <property type="match status" value="1"/>
</dbReference>
<dbReference type="GeneID" id="54293551"/>
<dbReference type="PANTHER" id="PTHR33353:SF34">
    <property type="entry name" value="ENDO-BETA-1,4-GLUCANASE D"/>
    <property type="match status" value="1"/>
</dbReference>
<reference evidence="7" key="1">
    <citation type="journal article" date="2020" name="Stud. Mycol.">
        <title>101 Dothideomycetes genomes: a test case for predicting lifestyles and emergence of pathogens.</title>
        <authorList>
            <person name="Haridas S."/>
            <person name="Albert R."/>
            <person name="Binder M."/>
            <person name="Bloem J."/>
            <person name="Labutti K."/>
            <person name="Salamov A."/>
            <person name="Andreopoulos B."/>
            <person name="Baker S."/>
            <person name="Barry K."/>
            <person name="Bills G."/>
            <person name="Bluhm B."/>
            <person name="Cannon C."/>
            <person name="Castanera R."/>
            <person name="Culley D."/>
            <person name="Daum C."/>
            <person name="Ezra D."/>
            <person name="Gonzalez J."/>
            <person name="Henrissat B."/>
            <person name="Kuo A."/>
            <person name="Liang C."/>
            <person name="Lipzen A."/>
            <person name="Lutzoni F."/>
            <person name="Magnuson J."/>
            <person name="Mondo S."/>
            <person name="Nolan M."/>
            <person name="Ohm R."/>
            <person name="Pangilinan J."/>
            <person name="Park H.-J."/>
            <person name="Ramirez L."/>
            <person name="Alfaro M."/>
            <person name="Sun H."/>
            <person name="Tritt A."/>
            <person name="Yoshinaga Y."/>
            <person name="Zwiers L.-H."/>
            <person name="Turgeon B."/>
            <person name="Goodwin S."/>
            <person name="Spatafora J."/>
            <person name="Crous P."/>
            <person name="Grigoriev I."/>
        </authorList>
    </citation>
    <scope>NUCLEOTIDE SEQUENCE</scope>
    <source>
        <strain evidence="7">CBS 121167</strain>
    </source>
</reference>
<feature type="non-terminal residue" evidence="7">
    <location>
        <position position="261"/>
    </location>
</feature>
<organism evidence="7 8">
    <name type="scientific">Aplosporella prunicola CBS 121167</name>
    <dbReference type="NCBI Taxonomy" id="1176127"/>
    <lineage>
        <taxon>Eukaryota</taxon>
        <taxon>Fungi</taxon>
        <taxon>Dikarya</taxon>
        <taxon>Ascomycota</taxon>
        <taxon>Pezizomycotina</taxon>
        <taxon>Dothideomycetes</taxon>
        <taxon>Dothideomycetes incertae sedis</taxon>
        <taxon>Botryosphaeriales</taxon>
        <taxon>Aplosporellaceae</taxon>
        <taxon>Aplosporella</taxon>
    </lineage>
</organism>
<sequence length="261" mass="27116">MPSMMKSAALFGAFAASAMAHGTVSGIVADGTYSQGYNPSMQYQSPAPKVVGWSIPQDQDNGFVAPDAYADADIICHKGATNGQAVADVKAGGTVDFQWTTWPESHHGPVITYMANCGGDCTTADKKTLKWNKIDAKGLIDGSSAPGTWATDNMISNNNTWTTTIPDSIAAGQYVLRHEIIALHSAGQENGAQNYPQCVNVKVTGSGTEDLSSTGTLGTALYKADDAGIKISIYSSLSDYEIPGPAMWTGASSGSSTAATT</sequence>
<dbReference type="GO" id="GO:0004497">
    <property type="term" value="F:monooxygenase activity"/>
    <property type="evidence" value="ECO:0007669"/>
    <property type="project" value="UniProtKB-KW"/>
</dbReference>
<dbReference type="Gene3D" id="2.70.50.70">
    <property type="match status" value="1"/>
</dbReference>
<evidence type="ECO:0000259" key="6">
    <source>
        <dbReference type="Pfam" id="PF03443"/>
    </source>
</evidence>
<protein>
    <submittedName>
        <fullName evidence="7">Lytic polysaccharide monooxygenase</fullName>
    </submittedName>
</protein>
<dbReference type="EMBL" id="ML995476">
    <property type="protein sequence ID" value="KAF2145955.1"/>
    <property type="molecule type" value="Genomic_DNA"/>
</dbReference>
<dbReference type="PANTHER" id="PTHR33353">
    <property type="entry name" value="PUTATIVE (AFU_ORTHOLOGUE AFUA_1G12560)-RELATED"/>
    <property type="match status" value="1"/>
</dbReference>
<dbReference type="GO" id="GO:0005576">
    <property type="term" value="C:extracellular region"/>
    <property type="evidence" value="ECO:0007669"/>
    <property type="project" value="UniProtKB-SubCell"/>
</dbReference>
<evidence type="ECO:0000313" key="7">
    <source>
        <dbReference type="EMBL" id="KAF2145955.1"/>
    </source>
</evidence>
<feature type="domain" description="Auxiliary Activity family 9 catalytic" evidence="6">
    <location>
        <begin position="21"/>
        <end position="238"/>
    </location>
</feature>
<name>A0A6A6BRP4_9PEZI</name>
<dbReference type="OrthoDB" id="4849160at2759"/>
<gene>
    <name evidence="7" type="ORF">K452DRAFT_202440</name>
</gene>
<evidence type="ECO:0000256" key="2">
    <source>
        <dbReference type="ARBA" id="ARBA00004613"/>
    </source>
</evidence>
<dbReference type="Pfam" id="PF03443">
    <property type="entry name" value="AA9"/>
    <property type="match status" value="1"/>
</dbReference>
<dbReference type="InterPro" id="IPR049892">
    <property type="entry name" value="AA9"/>
</dbReference>
<evidence type="ECO:0000256" key="5">
    <source>
        <dbReference type="SAM" id="SignalP"/>
    </source>
</evidence>
<dbReference type="Proteomes" id="UP000799438">
    <property type="component" value="Unassembled WGS sequence"/>
</dbReference>
<evidence type="ECO:0000256" key="3">
    <source>
        <dbReference type="ARBA" id="ARBA00022525"/>
    </source>
</evidence>
<dbReference type="AlphaFoldDB" id="A0A6A6BRP4"/>
<keyword evidence="8" id="KW-1185">Reference proteome</keyword>
<keyword evidence="7" id="KW-0503">Monooxygenase</keyword>
<dbReference type="RefSeq" id="XP_033401667.1">
    <property type="nucleotide sequence ID" value="XM_033536055.1"/>
</dbReference>
<proteinExistence type="predicted"/>
<feature type="signal peptide" evidence="5">
    <location>
        <begin position="1"/>
        <end position="20"/>
    </location>
</feature>
<keyword evidence="3" id="KW-0964">Secreted</keyword>
<comment type="subcellular location">
    <subcellularLocation>
        <location evidence="2">Secreted</location>
    </subcellularLocation>
</comment>
<keyword evidence="4" id="KW-1015">Disulfide bond</keyword>
<evidence type="ECO:0000313" key="8">
    <source>
        <dbReference type="Proteomes" id="UP000799438"/>
    </source>
</evidence>
<feature type="chain" id="PRO_5025616977" evidence="5">
    <location>
        <begin position="21"/>
        <end position="261"/>
    </location>
</feature>
<comment type="cofactor">
    <cofactor evidence="1">
        <name>Cu(2+)</name>
        <dbReference type="ChEBI" id="CHEBI:29036"/>
    </cofactor>
</comment>
<evidence type="ECO:0000256" key="1">
    <source>
        <dbReference type="ARBA" id="ARBA00001973"/>
    </source>
</evidence>
<dbReference type="InterPro" id="IPR005103">
    <property type="entry name" value="AA9_LPMO"/>
</dbReference>
<keyword evidence="5" id="KW-0732">Signal</keyword>
<keyword evidence="7" id="KW-0560">Oxidoreductase</keyword>